<accession>A0A9W6LPY2</accession>
<dbReference type="InterPro" id="IPR012460">
    <property type="entry name" value="DUF1667"/>
</dbReference>
<dbReference type="EMBL" id="BSDY01000020">
    <property type="protein sequence ID" value="GLI57560.1"/>
    <property type="molecule type" value="Genomic_DNA"/>
</dbReference>
<dbReference type="Gene3D" id="3.10.530.10">
    <property type="entry name" value="CPE0013-like"/>
    <property type="match status" value="1"/>
</dbReference>
<dbReference type="Proteomes" id="UP001144471">
    <property type="component" value="Unassembled WGS sequence"/>
</dbReference>
<dbReference type="PANTHER" id="PTHR39450">
    <property type="entry name" value="MOLYBDOPTERIN OXIDOREDUCTASE, 4FE-4S CLUSTER-BINDING SUBUNIT"/>
    <property type="match status" value="1"/>
</dbReference>
<evidence type="ECO:0000313" key="2">
    <source>
        <dbReference type="Proteomes" id="UP001144471"/>
    </source>
</evidence>
<protein>
    <submittedName>
        <fullName evidence="1">Molybdopterin oxidoreductase</fullName>
    </submittedName>
</protein>
<name>A0A9W6LPY2_9FUSO</name>
<reference evidence="1" key="1">
    <citation type="submission" date="2022-12" db="EMBL/GenBank/DDBJ databases">
        <title>Reference genome sequencing for broad-spectrum identification of bacterial and archaeal isolates by mass spectrometry.</title>
        <authorList>
            <person name="Sekiguchi Y."/>
            <person name="Tourlousse D.M."/>
        </authorList>
    </citation>
    <scope>NUCLEOTIDE SEQUENCE</scope>
    <source>
        <strain evidence="1">10succ1</strain>
    </source>
</reference>
<dbReference type="InterPro" id="IPR036593">
    <property type="entry name" value="CPE0013-like_sf"/>
</dbReference>
<keyword evidence="2" id="KW-1185">Reference proteome</keyword>
<dbReference type="RefSeq" id="WP_281837221.1">
    <property type="nucleotide sequence ID" value="NZ_BSDY01000020.1"/>
</dbReference>
<proteinExistence type="predicted"/>
<dbReference type="Pfam" id="PF07892">
    <property type="entry name" value="DUF1667"/>
    <property type="match status" value="1"/>
</dbReference>
<gene>
    <name evidence="1" type="ORF">PM10SUCC1_30740</name>
</gene>
<sequence length="115" mass="12896">MIIELICIVCPIGCRMEVDTERDYRVKGNQCERGPIYAREELTAPKRVVTSTIRIIGGIHKRIPVKTNGAIPKELIFKCMEEINKLEVKSPVKMGDVVLEDVLGTGVDIVVTRDM</sequence>
<dbReference type="PANTHER" id="PTHR39450:SF1">
    <property type="entry name" value="DUF1667 DOMAIN-CONTAINING PROTEIN"/>
    <property type="match status" value="1"/>
</dbReference>
<dbReference type="SUPFAM" id="SSF160148">
    <property type="entry name" value="CPE0013-like"/>
    <property type="match status" value="1"/>
</dbReference>
<evidence type="ECO:0000313" key="1">
    <source>
        <dbReference type="EMBL" id="GLI57560.1"/>
    </source>
</evidence>
<comment type="caution">
    <text evidence="1">The sequence shown here is derived from an EMBL/GenBank/DDBJ whole genome shotgun (WGS) entry which is preliminary data.</text>
</comment>
<dbReference type="AlphaFoldDB" id="A0A9W6LPY2"/>
<organism evidence="1 2">
    <name type="scientific">Propionigenium maris DSM 9537</name>
    <dbReference type="NCBI Taxonomy" id="1123000"/>
    <lineage>
        <taxon>Bacteria</taxon>
        <taxon>Fusobacteriati</taxon>
        <taxon>Fusobacteriota</taxon>
        <taxon>Fusobacteriia</taxon>
        <taxon>Fusobacteriales</taxon>
        <taxon>Fusobacteriaceae</taxon>
        <taxon>Propionigenium</taxon>
    </lineage>
</organism>